<dbReference type="InParanoid" id="Q7RBU0"/>
<keyword evidence="1" id="KW-1133">Transmembrane helix</keyword>
<name>Q7RBU0_PLAYO</name>
<gene>
    <name evidence="2" type="ORF">PY06046</name>
</gene>
<protein>
    <submittedName>
        <fullName evidence="2">Uncharacterized protein</fullName>
    </submittedName>
</protein>
<feature type="transmembrane region" description="Helical" evidence="1">
    <location>
        <begin position="6"/>
        <end position="25"/>
    </location>
</feature>
<evidence type="ECO:0000313" key="2">
    <source>
        <dbReference type="EMBL" id="EAA18194.1"/>
    </source>
</evidence>
<evidence type="ECO:0000256" key="1">
    <source>
        <dbReference type="SAM" id="Phobius"/>
    </source>
</evidence>
<comment type="caution">
    <text evidence="2">The sequence shown here is derived from an EMBL/GenBank/DDBJ whole genome shotgun (WGS) entry which is preliminary data.</text>
</comment>
<sequence>MEFYSIVCLFVNVIITYILINIYNYI</sequence>
<keyword evidence="1" id="KW-0812">Transmembrane</keyword>
<keyword evidence="1" id="KW-0472">Membrane</keyword>
<proteinExistence type="predicted"/>
<reference evidence="2 3" key="1">
    <citation type="journal article" date="2002" name="Nature">
        <title>Genome sequence and comparative analysis of the model rodent malaria parasite Plasmodium yoelii yoelii.</title>
        <authorList>
            <person name="Carlton J.M."/>
            <person name="Angiuoli S.V."/>
            <person name="Suh B.B."/>
            <person name="Kooij T.W."/>
            <person name="Pertea M."/>
            <person name="Silva J.C."/>
            <person name="Ermolaeva M.D."/>
            <person name="Allen J.E."/>
            <person name="Selengut J.D."/>
            <person name="Koo H.L."/>
            <person name="Peterson J.D."/>
            <person name="Pop M."/>
            <person name="Kosack D.S."/>
            <person name="Shumway M.F."/>
            <person name="Bidwell S.L."/>
            <person name="Shallom S.J."/>
            <person name="van Aken S.E."/>
            <person name="Riedmuller S.B."/>
            <person name="Feldblyum T.V."/>
            <person name="Cho J.K."/>
            <person name="Quackenbush J."/>
            <person name="Sedegah M."/>
            <person name="Shoaibi A."/>
            <person name="Cummings L.M."/>
            <person name="Florens L."/>
            <person name="Yates J.R."/>
            <person name="Raine J.D."/>
            <person name="Sinden R.E."/>
            <person name="Harris M.A."/>
            <person name="Cunningham D.A."/>
            <person name="Preiser P.R."/>
            <person name="Bergman L.W."/>
            <person name="Vaidya A.B."/>
            <person name="van Lin L.H."/>
            <person name="Janse C.J."/>
            <person name="Waters A.P."/>
            <person name="Smith H.O."/>
            <person name="White O.R."/>
            <person name="Salzberg S.L."/>
            <person name="Venter J.C."/>
            <person name="Fraser C.M."/>
            <person name="Hoffman S.L."/>
            <person name="Gardner M.J."/>
            <person name="Carucci D.J."/>
        </authorList>
    </citation>
    <scope>NUCLEOTIDE SEQUENCE [LARGE SCALE GENOMIC DNA]</scope>
    <source>
        <strain evidence="2 3">17XNL</strain>
    </source>
</reference>
<accession>Q7RBU0</accession>
<organism evidence="2 3">
    <name type="scientific">Plasmodium yoelii yoelii</name>
    <dbReference type="NCBI Taxonomy" id="73239"/>
    <lineage>
        <taxon>Eukaryota</taxon>
        <taxon>Sar</taxon>
        <taxon>Alveolata</taxon>
        <taxon>Apicomplexa</taxon>
        <taxon>Aconoidasida</taxon>
        <taxon>Haemosporida</taxon>
        <taxon>Plasmodiidae</taxon>
        <taxon>Plasmodium</taxon>
        <taxon>Plasmodium (Vinckeia)</taxon>
    </lineage>
</organism>
<keyword evidence="3" id="KW-1185">Reference proteome</keyword>
<dbReference type="AlphaFoldDB" id="Q7RBU0"/>
<feature type="non-terminal residue" evidence="2">
    <location>
        <position position="26"/>
    </location>
</feature>
<dbReference type="Proteomes" id="UP000008553">
    <property type="component" value="Unassembled WGS sequence"/>
</dbReference>
<dbReference type="PaxDb" id="73239-Q7RBU0"/>
<dbReference type="EMBL" id="AABL01002005">
    <property type="protein sequence ID" value="EAA18194.1"/>
    <property type="molecule type" value="Genomic_DNA"/>
</dbReference>
<evidence type="ECO:0000313" key="3">
    <source>
        <dbReference type="Proteomes" id="UP000008553"/>
    </source>
</evidence>